<dbReference type="PANTHER" id="PTHR12549">
    <property type="entry name" value="JMJC DOMAIN-CONTAINING HISTONE DEMETHYLATION PROTEIN"/>
    <property type="match status" value="1"/>
</dbReference>
<evidence type="ECO:0000256" key="1">
    <source>
        <dbReference type="ARBA" id="ARBA00004123"/>
    </source>
</evidence>
<dbReference type="GO" id="GO:0032454">
    <property type="term" value="F:histone H3K9 demethylase activity"/>
    <property type="evidence" value="ECO:0007669"/>
    <property type="project" value="InterPro"/>
</dbReference>
<evidence type="ECO:0000313" key="5">
    <source>
        <dbReference type="Proteomes" id="UP000053593"/>
    </source>
</evidence>
<dbReference type="Gene3D" id="2.60.120.650">
    <property type="entry name" value="Cupin"/>
    <property type="match status" value="1"/>
</dbReference>
<sequence>MASAILYLPPFHCHDIPLHSIGVHSFEALTLSVFQEIWGSGSPLLVTDVGRRFKFQWNPEYFIKNYGDKECFIVDPQTDYSKKVTVRDFFIEFSNYAGQGTTFSGNSKKAWKLKDWPPSAAFQEEFPELFEDFLNAVPMPSYIRKDGVLNIAAHFPMNAVAPDLGPKMYNAMASDQTLGSKGTMCLHMDIADAVNVMTYAADCPDGSSGCAAWDLFCPEDLGKLQRFLKERLPESCSDPVYSQQVYLDEHMRRELAEKEGVYSFQVYQ</sequence>
<keyword evidence="2" id="KW-0479">Metal-binding</keyword>
<dbReference type="SUPFAM" id="SSF51197">
    <property type="entry name" value="Clavaminate synthase-like"/>
    <property type="match status" value="1"/>
</dbReference>
<dbReference type="AlphaFoldDB" id="A0A0D0CDP9"/>
<proteinExistence type="predicted"/>
<evidence type="ECO:0000313" key="4">
    <source>
        <dbReference type="EMBL" id="KIK53068.1"/>
    </source>
</evidence>
<dbReference type="GO" id="GO:0046872">
    <property type="term" value="F:metal ion binding"/>
    <property type="evidence" value="ECO:0007669"/>
    <property type="project" value="UniProtKB-KW"/>
</dbReference>
<dbReference type="OrthoDB" id="1667110at2759"/>
<gene>
    <name evidence="4" type="ORF">GYMLUDRAFT_179386</name>
</gene>
<dbReference type="EMBL" id="KN834833">
    <property type="protein sequence ID" value="KIK53068.1"/>
    <property type="molecule type" value="Genomic_DNA"/>
</dbReference>
<evidence type="ECO:0008006" key="6">
    <source>
        <dbReference type="Google" id="ProtNLM"/>
    </source>
</evidence>
<dbReference type="GO" id="GO:0031490">
    <property type="term" value="F:chromatin DNA binding"/>
    <property type="evidence" value="ECO:0007669"/>
    <property type="project" value="TreeGrafter"/>
</dbReference>
<dbReference type="InterPro" id="IPR045109">
    <property type="entry name" value="LSDs-like"/>
</dbReference>
<dbReference type="HOGENOM" id="CLU_067901_1_0_1"/>
<accession>A0A0D0CDP9</accession>
<comment type="subcellular location">
    <subcellularLocation>
        <location evidence="1">Nucleus</location>
    </subcellularLocation>
</comment>
<reference evidence="4 5" key="1">
    <citation type="submission" date="2014-04" db="EMBL/GenBank/DDBJ databases">
        <title>Evolutionary Origins and Diversification of the Mycorrhizal Mutualists.</title>
        <authorList>
            <consortium name="DOE Joint Genome Institute"/>
            <consortium name="Mycorrhizal Genomics Consortium"/>
            <person name="Kohler A."/>
            <person name="Kuo A."/>
            <person name="Nagy L.G."/>
            <person name="Floudas D."/>
            <person name="Copeland A."/>
            <person name="Barry K.W."/>
            <person name="Cichocki N."/>
            <person name="Veneault-Fourrey C."/>
            <person name="LaButti K."/>
            <person name="Lindquist E.A."/>
            <person name="Lipzen A."/>
            <person name="Lundell T."/>
            <person name="Morin E."/>
            <person name="Murat C."/>
            <person name="Riley R."/>
            <person name="Ohm R."/>
            <person name="Sun H."/>
            <person name="Tunlid A."/>
            <person name="Henrissat B."/>
            <person name="Grigoriev I.V."/>
            <person name="Hibbett D.S."/>
            <person name="Martin F."/>
        </authorList>
    </citation>
    <scope>NUCLEOTIDE SEQUENCE [LARGE SCALE GENOMIC DNA]</scope>
    <source>
        <strain evidence="4 5">FD-317 M1</strain>
    </source>
</reference>
<evidence type="ECO:0000256" key="3">
    <source>
        <dbReference type="ARBA" id="ARBA00023242"/>
    </source>
</evidence>
<keyword evidence="3" id="KW-0539">Nucleus</keyword>
<dbReference type="GO" id="GO:0003712">
    <property type="term" value="F:transcription coregulator activity"/>
    <property type="evidence" value="ECO:0007669"/>
    <property type="project" value="TreeGrafter"/>
</dbReference>
<evidence type="ECO:0000256" key="2">
    <source>
        <dbReference type="ARBA" id="ARBA00022723"/>
    </source>
</evidence>
<keyword evidence="5" id="KW-1185">Reference proteome</keyword>
<dbReference type="GO" id="GO:0006357">
    <property type="term" value="P:regulation of transcription by RNA polymerase II"/>
    <property type="evidence" value="ECO:0007669"/>
    <property type="project" value="TreeGrafter"/>
</dbReference>
<dbReference type="Proteomes" id="UP000053593">
    <property type="component" value="Unassembled WGS sequence"/>
</dbReference>
<dbReference type="GO" id="GO:0000118">
    <property type="term" value="C:histone deacetylase complex"/>
    <property type="evidence" value="ECO:0007669"/>
    <property type="project" value="TreeGrafter"/>
</dbReference>
<organism evidence="4 5">
    <name type="scientific">Collybiopsis luxurians FD-317 M1</name>
    <dbReference type="NCBI Taxonomy" id="944289"/>
    <lineage>
        <taxon>Eukaryota</taxon>
        <taxon>Fungi</taxon>
        <taxon>Dikarya</taxon>
        <taxon>Basidiomycota</taxon>
        <taxon>Agaricomycotina</taxon>
        <taxon>Agaricomycetes</taxon>
        <taxon>Agaricomycetidae</taxon>
        <taxon>Agaricales</taxon>
        <taxon>Marasmiineae</taxon>
        <taxon>Omphalotaceae</taxon>
        <taxon>Collybiopsis</taxon>
        <taxon>Collybiopsis luxurians</taxon>
    </lineage>
</organism>
<name>A0A0D0CDP9_9AGAR</name>
<protein>
    <recommendedName>
        <fullName evidence="6">JmjC domain-containing protein</fullName>
    </recommendedName>
</protein>
<dbReference type="GO" id="GO:0000785">
    <property type="term" value="C:chromatin"/>
    <property type="evidence" value="ECO:0007669"/>
    <property type="project" value="TreeGrafter"/>
</dbReference>
<dbReference type="PANTHER" id="PTHR12549:SF38">
    <property type="entry name" value="JMJC DOMAIN-CONTAINING HISTONE DEMETHYLASE 2, ISOFORM A"/>
    <property type="match status" value="1"/>
</dbReference>